<name>A0AAV7HFJ1_DENCH</name>
<dbReference type="EMBL" id="JAGFBR010000005">
    <property type="protein sequence ID" value="KAH0466899.1"/>
    <property type="molecule type" value="Genomic_DNA"/>
</dbReference>
<proteinExistence type="predicted"/>
<keyword evidence="2" id="KW-1185">Reference proteome</keyword>
<dbReference type="AlphaFoldDB" id="A0AAV7HFJ1"/>
<evidence type="ECO:0000313" key="1">
    <source>
        <dbReference type="EMBL" id="KAH0466899.1"/>
    </source>
</evidence>
<evidence type="ECO:0000313" key="2">
    <source>
        <dbReference type="Proteomes" id="UP000775213"/>
    </source>
</evidence>
<accession>A0AAV7HFJ1</accession>
<sequence>MQPVFTGLNLSTYYAIQFSGYCPRGTNISDIGFCIDLGIPLLNYRMMDGALDYDVSISATPWSSSELEVPFKDLWFFFVPKVAWPYASVKGFPTLLISYDNIVKLVAPYQFTLAGKFLIQRPNLDTIHLFLGNLKLSGLFLIGLLDAKHIIIQLSNDS</sequence>
<protein>
    <submittedName>
        <fullName evidence="1">Uncharacterized protein</fullName>
    </submittedName>
</protein>
<reference evidence="1 2" key="1">
    <citation type="journal article" date="2021" name="Hortic Res">
        <title>Chromosome-scale assembly of the Dendrobium chrysotoxum genome enhances the understanding of orchid evolution.</title>
        <authorList>
            <person name="Zhang Y."/>
            <person name="Zhang G.Q."/>
            <person name="Zhang D."/>
            <person name="Liu X.D."/>
            <person name="Xu X.Y."/>
            <person name="Sun W.H."/>
            <person name="Yu X."/>
            <person name="Zhu X."/>
            <person name="Wang Z.W."/>
            <person name="Zhao X."/>
            <person name="Zhong W.Y."/>
            <person name="Chen H."/>
            <person name="Yin W.L."/>
            <person name="Huang T."/>
            <person name="Niu S.C."/>
            <person name="Liu Z.J."/>
        </authorList>
    </citation>
    <scope>NUCLEOTIDE SEQUENCE [LARGE SCALE GENOMIC DNA]</scope>
    <source>
        <strain evidence="1">Lindl</strain>
    </source>
</reference>
<dbReference type="Proteomes" id="UP000775213">
    <property type="component" value="Unassembled WGS sequence"/>
</dbReference>
<organism evidence="1 2">
    <name type="scientific">Dendrobium chrysotoxum</name>
    <name type="common">Orchid</name>
    <dbReference type="NCBI Taxonomy" id="161865"/>
    <lineage>
        <taxon>Eukaryota</taxon>
        <taxon>Viridiplantae</taxon>
        <taxon>Streptophyta</taxon>
        <taxon>Embryophyta</taxon>
        <taxon>Tracheophyta</taxon>
        <taxon>Spermatophyta</taxon>
        <taxon>Magnoliopsida</taxon>
        <taxon>Liliopsida</taxon>
        <taxon>Asparagales</taxon>
        <taxon>Orchidaceae</taxon>
        <taxon>Epidendroideae</taxon>
        <taxon>Malaxideae</taxon>
        <taxon>Dendrobiinae</taxon>
        <taxon>Dendrobium</taxon>
    </lineage>
</organism>
<comment type="caution">
    <text evidence="1">The sequence shown here is derived from an EMBL/GenBank/DDBJ whole genome shotgun (WGS) entry which is preliminary data.</text>
</comment>
<gene>
    <name evidence="1" type="ORF">IEQ34_004137</name>
</gene>